<evidence type="ECO:0000256" key="3">
    <source>
        <dbReference type="ARBA" id="ARBA00021702"/>
    </source>
</evidence>
<organism evidence="14 15">
    <name type="scientific">Kineothrix sedimenti</name>
    <dbReference type="NCBI Taxonomy" id="3123317"/>
    <lineage>
        <taxon>Bacteria</taxon>
        <taxon>Bacillati</taxon>
        <taxon>Bacillota</taxon>
        <taxon>Clostridia</taxon>
        <taxon>Lachnospirales</taxon>
        <taxon>Lachnospiraceae</taxon>
        <taxon>Kineothrix</taxon>
    </lineage>
</organism>
<proteinExistence type="inferred from homology"/>
<dbReference type="Gene3D" id="1.20.89.10">
    <property type="entry name" value="Nitrogenase Molybdenum-iron Protein, subunit B, domain 4"/>
    <property type="match status" value="1"/>
</dbReference>
<dbReference type="Gene3D" id="3.40.50.1980">
    <property type="entry name" value="Nitrogenase molybdenum iron protein domain"/>
    <property type="match status" value="3"/>
</dbReference>
<dbReference type="SFLD" id="SFLDS00029">
    <property type="entry name" value="Radical_SAM"/>
    <property type="match status" value="1"/>
</dbReference>
<dbReference type="InterPro" id="IPR000385">
    <property type="entry name" value="MoaA_NifB_PqqE_Fe-S-bd_CS"/>
</dbReference>
<evidence type="ECO:0000256" key="12">
    <source>
        <dbReference type="RuleBase" id="RU004021"/>
    </source>
</evidence>
<dbReference type="PANTHER" id="PTHR33712:SF7">
    <property type="entry name" value="LIGHT-INDEPENDENT PROTOCHLOROPHYLLIDE REDUCTASE SUBUNIT B"/>
    <property type="match status" value="1"/>
</dbReference>
<dbReference type="CDD" id="cd01335">
    <property type="entry name" value="Radical_SAM"/>
    <property type="match status" value="1"/>
</dbReference>
<evidence type="ECO:0000256" key="2">
    <source>
        <dbReference type="ARBA" id="ARBA00003522"/>
    </source>
</evidence>
<feature type="domain" description="Radical SAM core" evidence="13">
    <location>
        <begin position="495"/>
        <end position="740"/>
    </location>
</feature>
<dbReference type="PROSITE" id="PS01305">
    <property type="entry name" value="MOAA_NIFB_PQQE"/>
    <property type="match status" value="1"/>
</dbReference>
<dbReference type="InterPro" id="IPR000510">
    <property type="entry name" value="Nase/OxRdtase_comp1"/>
</dbReference>
<comment type="similarity">
    <text evidence="12">Belongs to the NifD/NifK/NifE/NifN family.</text>
</comment>
<dbReference type="Gene3D" id="3.20.20.70">
    <property type="entry name" value="Aldolase class I"/>
    <property type="match status" value="1"/>
</dbReference>
<dbReference type="RefSeq" id="WP_342759050.1">
    <property type="nucleotide sequence ID" value="NZ_CP146256.1"/>
</dbReference>
<name>A0ABZ3F120_9FIRM</name>
<dbReference type="Gene3D" id="3.30.420.130">
    <property type="entry name" value="Dinitrogenase iron-molybdenum cofactor biosynthesis domain"/>
    <property type="match status" value="1"/>
</dbReference>
<dbReference type="InterPro" id="IPR034165">
    <property type="entry name" value="NifB_C"/>
</dbReference>
<dbReference type="SMART" id="SM00729">
    <property type="entry name" value="Elp3"/>
    <property type="match status" value="1"/>
</dbReference>
<keyword evidence="4" id="KW-0004">4Fe-4S</keyword>
<dbReference type="Pfam" id="PF00148">
    <property type="entry name" value="Oxidored_nitro"/>
    <property type="match status" value="1"/>
</dbReference>
<evidence type="ECO:0000313" key="15">
    <source>
        <dbReference type="Proteomes" id="UP001451571"/>
    </source>
</evidence>
<keyword evidence="7" id="KW-0408">Iron</keyword>
<dbReference type="SFLD" id="SFLDF00281">
    <property type="entry name" value="FeMo_cofactor_biosynthesis_pro"/>
    <property type="match status" value="1"/>
</dbReference>
<dbReference type="PROSITE" id="PS51918">
    <property type="entry name" value="RADICAL_SAM"/>
    <property type="match status" value="1"/>
</dbReference>
<dbReference type="SUPFAM" id="SSF53807">
    <property type="entry name" value="Helical backbone' metal receptor"/>
    <property type="match status" value="1"/>
</dbReference>
<comment type="cofactor">
    <cofactor evidence="1">
        <name>[4Fe-4S] cluster</name>
        <dbReference type="ChEBI" id="CHEBI:49883"/>
    </cofactor>
</comment>
<dbReference type="InterPro" id="IPR050152">
    <property type="entry name" value="ChlB/BchB/BchZ"/>
</dbReference>
<dbReference type="InterPro" id="IPR013785">
    <property type="entry name" value="Aldolase_TIM"/>
</dbReference>
<dbReference type="SUPFAM" id="SSF53146">
    <property type="entry name" value="Nitrogenase accessory factor-like"/>
    <property type="match status" value="1"/>
</dbReference>
<evidence type="ECO:0000256" key="11">
    <source>
        <dbReference type="ARBA" id="ARBA00032102"/>
    </source>
</evidence>
<dbReference type="SFLD" id="SFLDG01067">
    <property type="entry name" value="SPASM/twitch_domain_containing"/>
    <property type="match status" value="1"/>
</dbReference>
<dbReference type="PROSITE" id="PS00699">
    <property type="entry name" value="NITROGENASE_1_1"/>
    <property type="match status" value="1"/>
</dbReference>
<evidence type="ECO:0000256" key="10">
    <source>
        <dbReference type="ARBA" id="ARBA00030926"/>
    </source>
</evidence>
<gene>
    <name evidence="14" type="ORF">V6984_06920</name>
</gene>
<dbReference type="SFLD" id="SFLDG01068">
    <property type="entry name" value="FeMo_cofactor_biosynthesis_pro"/>
    <property type="match status" value="1"/>
</dbReference>
<evidence type="ECO:0000256" key="5">
    <source>
        <dbReference type="ARBA" id="ARBA00022691"/>
    </source>
</evidence>
<keyword evidence="15" id="KW-1185">Reference proteome</keyword>
<evidence type="ECO:0000256" key="8">
    <source>
        <dbReference type="ARBA" id="ARBA00023014"/>
    </source>
</evidence>
<keyword evidence="6" id="KW-0479">Metal-binding</keyword>
<evidence type="ECO:0000256" key="1">
    <source>
        <dbReference type="ARBA" id="ARBA00001966"/>
    </source>
</evidence>
<protein>
    <recommendedName>
        <fullName evidence="3">FeMo cofactor biosynthesis protein NifB</fullName>
    </recommendedName>
    <alternativeName>
        <fullName evidence="11">Nitrogenase cofactor maturase NifB</fullName>
    </alternativeName>
    <alternativeName>
        <fullName evidence="10">Radical SAM assemblase NifB</fullName>
    </alternativeName>
</protein>
<dbReference type="InterPro" id="IPR036105">
    <property type="entry name" value="DiNase_FeMo-co_biosyn_sf"/>
</dbReference>
<keyword evidence="5" id="KW-0949">S-adenosyl-L-methionine</keyword>
<dbReference type="EMBL" id="CP146256">
    <property type="protein sequence ID" value="XAH75484.1"/>
    <property type="molecule type" value="Genomic_DNA"/>
</dbReference>
<evidence type="ECO:0000256" key="6">
    <source>
        <dbReference type="ARBA" id="ARBA00022723"/>
    </source>
</evidence>
<dbReference type="CDD" id="cd00852">
    <property type="entry name" value="NifB"/>
    <property type="match status" value="1"/>
</dbReference>
<dbReference type="InterPro" id="IPR006638">
    <property type="entry name" value="Elp3/MiaA/NifB-like_rSAM"/>
</dbReference>
<evidence type="ECO:0000256" key="4">
    <source>
        <dbReference type="ARBA" id="ARBA00022485"/>
    </source>
</evidence>
<sequence length="880" mass="97962">MKSEIKPLVNININPCKMCMPMGSATAFHGIKKCMTILHGSQGCATYIRRHMATHYNEPVDIASSSLTEQGTVYGGNSNLKKGLKNLIELYHPDVIGVMTTCLAETIGEDVPGIIDEFYEENPGYRDIHIISCSSPGYGGSQYEGYFEALYAIALSVPMETEENDRINVITAPLSPADIRYLKQVFRIFGLKPILLPDISDNLDGIHAKEYDRLPQGGTDIGEIRKMGGARMTLELSGLTHKHSVGDLLLQKYGVPCKKLNLPVGLRDTDAFFQVLSELAGIQVPDEIKAERGRYLDAMIDSHKYNSAGRAVVFGEPDLILSTVRLMCESGVMPVVCACGAACPELKTLLLPELEKLADMYFTEDYTVVDQADFKDIEQMAKRFHANIMAGNSDGRRIAGEEGLPLVRRGFPIHDHVGGQRLRMLGYEGSMEYLDEITNTLIDTTETTFREQLYDTYYKGSLIDEKGAESSDETESKRDIMQKKTMEHPCYNCGAHKYARIHLPVAPACNVQCNYCVRKFDCQNESRPGVTSKILTPMEALERYRLVKEKMPNLTVAGIAGPGDALANWEEVSETFRLIRKYDPEVTFCLSTNGLMLPMHAKEIAELGISHVTVTLNAVDPHISGQIYKYIRFMGQSYEEDAAGAIMVSNQLAGIRMLVESHIIVKINIVTIRGINEMHIPEIVRTVKDLGCYITNIMQLIPVEGSTFERLEPIPLKRIQEIRKECETIMPQMYHCQHCRADAVGTLDKDQSIDLGGAVNPVKETVLTEAPVRFAVASKSGMIVDTHFGHAKEFYIYDYVDGEVRFIGRRSVEQYCNSVEECGEKEDNIQKIITTLDGCHGVIALRIGAGPRQKLEQKGIMAINTYDVIEDAVRKAVSGI</sequence>
<dbReference type="Pfam" id="PF04055">
    <property type="entry name" value="Radical_SAM"/>
    <property type="match status" value="1"/>
</dbReference>
<evidence type="ECO:0000256" key="7">
    <source>
        <dbReference type="ARBA" id="ARBA00023004"/>
    </source>
</evidence>
<comment type="function">
    <text evidence="2">Involved in the biosynthesis of the iron-molybdenum cofactor (FeMo-co or M-cluster) found in the dinitrogenase enzyme of the nitrogenase complex in nitrogen-fixing microorganisms. NifB catalyzes the crucial step of radical SAM-dependent carbide insertion that occurs concomitant with the insertion of a 9th sulfur and the rearrangement/coupling of two [4Fe-4S] clusters into a [8Fe-9S-C] cluster, the precursor to the M-cluster.</text>
</comment>
<evidence type="ECO:0000259" key="13">
    <source>
        <dbReference type="PROSITE" id="PS51918"/>
    </source>
</evidence>
<dbReference type="Proteomes" id="UP001451571">
    <property type="component" value="Chromosome"/>
</dbReference>
<evidence type="ECO:0000313" key="14">
    <source>
        <dbReference type="EMBL" id="XAH75484.1"/>
    </source>
</evidence>
<accession>A0ABZ3F120</accession>
<dbReference type="Pfam" id="PF02579">
    <property type="entry name" value="Nitro_FeMo-Co"/>
    <property type="match status" value="1"/>
</dbReference>
<dbReference type="InterPro" id="IPR000318">
    <property type="entry name" value="Nase_comp1_CS"/>
</dbReference>
<evidence type="ECO:0000256" key="9">
    <source>
        <dbReference type="ARBA" id="ARBA00023231"/>
    </source>
</evidence>
<dbReference type="PANTHER" id="PTHR33712">
    <property type="entry name" value="LIGHT-INDEPENDENT PROTOCHLOROPHYLLIDE REDUCTASE SUBUNIT B"/>
    <property type="match status" value="1"/>
</dbReference>
<keyword evidence="9 12" id="KW-0535">Nitrogen fixation</keyword>
<dbReference type="InterPro" id="IPR003731">
    <property type="entry name" value="Di-Nase_FeMo-co_biosynth"/>
</dbReference>
<dbReference type="SUPFAM" id="SSF102114">
    <property type="entry name" value="Radical SAM enzymes"/>
    <property type="match status" value="1"/>
</dbReference>
<dbReference type="InterPro" id="IPR058240">
    <property type="entry name" value="rSAM_sf"/>
</dbReference>
<reference evidence="14 15" key="1">
    <citation type="submission" date="2024-02" db="EMBL/GenBank/DDBJ databases">
        <title>Bacterial strain from lacustrine sediment.</title>
        <authorList>
            <person name="Petit C."/>
            <person name="Fadhlaoui K."/>
        </authorList>
    </citation>
    <scope>NUCLEOTIDE SEQUENCE [LARGE SCALE GENOMIC DNA]</scope>
    <source>
        <strain evidence="14 15">IPX-CK</strain>
    </source>
</reference>
<dbReference type="InterPro" id="IPR007197">
    <property type="entry name" value="rSAM"/>
</dbReference>
<keyword evidence="8" id="KW-0411">Iron-sulfur</keyword>